<dbReference type="Proteomes" id="UP000247437">
    <property type="component" value="Unassembled WGS sequence"/>
</dbReference>
<comment type="caution">
    <text evidence="4">The sequence shown here is derived from an EMBL/GenBank/DDBJ whole genome shotgun (WGS) entry which is preliminary data.</text>
</comment>
<feature type="domain" description="Aldehyde dehydrogenase" evidence="3">
    <location>
        <begin position="13"/>
        <end position="472"/>
    </location>
</feature>
<dbReference type="EMBL" id="PDLL01000007">
    <property type="protein sequence ID" value="PYY72329.1"/>
    <property type="molecule type" value="Genomic_DNA"/>
</dbReference>
<dbReference type="Pfam" id="PF00171">
    <property type="entry name" value="Aldedh"/>
    <property type="match status" value="1"/>
</dbReference>
<gene>
    <name evidence="4" type="ORF">CRX42_01560</name>
</gene>
<dbReference type="AlphaFoldDB" id="A0A2W0EVG8"/>
<proteinExistence type="inferred from homology"/>
<dbReference type="FunFam" id="3.40.605.10:FF:000033">
    <property type="entry name" value="NAD-dependent succinate-semialdehyde dehydrogenase"/>
    <property type="match status" value="1"/>
</dbReference>
<name>A0A2W0EVG8_PSEJE</name>
<dbReference type="InterPro" id="IPR015590">
    <property type="entry name" value="Aldehyde_DH_dom"/>
</dbReference>
<evidence type="ECO:0000313" key="4">
    <source>
        <dbReference type="EMBL" id="PYY72329.1"/>
    </source>
</evidence>
<organism evidence="4 5">
    <name type="scientific">Pseudomonas jessenii</name>
    <dbReference type="NCBI Taxonomy" id="77298"/>
    <lineage>
        <taxon>Bacteria</taxon>
        <taxon>Pseudomonadati</taxon>
        <taxon>Pseudomonadota</taxon>
        <taxon>Gammaproteobacteria</taxon>
        <taxon>Pseudomonadales</taxon>
        <taxon>Pseudomonadaceae</taxon>
        <taxon>Pseudomonas</taxon>
    </lineage>
</organism>
<dbReference type="InterPro" id="IPR016161">
    <property type="entry name" value="Ald_DH/histidinol_DH"/>
</dbReference>
<sequence length="477" mass="50532">MYTDLLFYIDGQWTAGSSGNTAAVLNPSTGETLGQLPLASSEDLDTALAAAASGFETWSATSAFDRSGILRRVAALVRDRHALMAECMTLDQGKPLAESTMEAKSAADHIEWYAEEGRRAYGRIVPSRNAAVRQLVVREPVGPVAAFTPWNFPINQAVRKIAGALAAGCSIIIKGPEEAPGAVIELVRCFHDAGVPKGVLNLVFGKPAHVSDYLIRSPVIRKVSFTGSTAVGRQLGALAATHLKLTTMELGGHAPFIVCADADVEAAAALACALKFRNTGQVCASPSRFYVHDDVFDLFSQRFAELAMQLKVGDGFDPSSQMGPLANARRLMMVQELIADARDLGATVLIGGNRIGGTGHFFEPTLLADLPEQARLLNEEPFGPVAPLLRFNDLDSVIAQANSLEYGLAAFAFTRSLKTATELGNRLQAGMVSINHFGLALPETPFGGIKASGHGSEGGTEGLDAYLTTKFISQAGV</sequence>
<dbReference type="OrthoDB" id="9812625at2"/>
<evidence type="ECO:0000259" key="3">
    <source>
        <dbReference type="Pfam" id="PF00171"/>
    </source>
</evidence>
<dbReference type="CDD" id="cd07103">
    <property type="entry name" value="ALDH_F5_SSADH_GabD"/>
    <property type="match status" value="1"/>
</dbReference>
<evidence type="ECO:0000256" key="2">
    <source>
        <dbReference type="ARBA" id="ARBA00023002"/>
    </source>
</evidence>
<dbReference type="PANTHER" id="PTHR43353:SF5">
    <property type="entry name" value="SUCCINATE-SEMIALDEHYDE DEHYDROGENASE, MITOCHONDRIAL"/>
    <property type="match status" value="1"/>
</dbReference>
<reference evidence="4 5" key="1">
    <citation type="journal article" date="2018" name="Appl. Microbiol. Biotechnol.">
        <title>Characterization of the caprolactam degradation pathway in Pseudomonas jessenii using mass spectrometry-based proteomics.</title>
        <authorList>
            <person name="Otzen M."/>
            <person name="Palacio C."/>
            <person name="Janssen D.B."/>
        </authorList>
    </citation>
    <scope>NUCLEOTIDE SEQUENCE [LARGE SCALE GENOMIC DNA]</scope>
    <source>
        <strain evidence="4 5">GO3</strain>
    </source>
</reference>
<dbReference type="Gene3D" id="3.40.605.10">
    <property type="entry name" value="Aldehyde Dehydrogenase, Chain A, domain 1"/>
    <property type="match status" value="1"/>
</dbReference>
<dbReference type="GO" id="GO:0004777">
    <property type="term" value="F:succinate-semialdehyde dehydrogenase (NAD+) activity"/>
    <property type="evidence" value="ECO:0007669"/>
    <property type="project" value="TreeGrafter"/>
</dbReference>
<dbReference type="GO" id="GO:0009450">
    <property type="term" value="P:gamma-aminobutyric acid catabolic process"/>
    <property type="evidence" value="ECO:0007669"/>
    <property type="project" value="TreeGrafter"/>
</dbReference>
<evidence type="ECO:0000256" key="1">
    <source>
        <dbReference type="ARBA" id="ARBA00009986"/>
    </source>
</evidence>
<dbReference type="Gene3D" id="3.40.309.10">
    <property type="entry name" value="Aldehyde Dehydrogenase, Chain A, domain 2"/>
    <property type="match status" value="1"/>
</dbReference>
<keyword evidence="2" id="KW-0560">Oxidoreductase</keyword>
<dbReference type="InterPro" id="IPR016163">
    <property type="entry name" value="Ald_DH_C"/>
</dbReference>
<dbReference type="InterPro" id="IPR016162">
    <property type="entry name" value="Ald_DH_N"/>
</dbReference>
<accession>A0A2W0EVG8</accession>
<evidence type="ECO:0000313" key="5">
    <source>
        <dbReference type="Proteomes" id="UP000247437"/>
    </source>
</evidence>
<protein>
    <submittedName>
        <fullName evidence="4">NAD-dependent succinate-semialdehyde dehydrogenase</fullName>
    </submittedName>
</protein>
<comment type="similarity">
    <text evidence="1">Belongs to the aldehyde dehydrogenase family.</text>
</comment>
<dbReference type="FunFam" id="3.40.309.10:FF:000009">
    <property type="entry name" value="Aldehyde dehydrogenase A"/>
    <property type="match status" value="1"/>
</dbReference>
<dbReference type="PANTHER" id="PTHR43353">
    <property type="entry name" value="SUCCINATE-SEMIALDEHYDE DEHYDROGENASE, MITOCHONDRIAL"/>
    <property type="match status" value="1"/>
</dbReference>
<dbReference type="SUPFAM" id="SSF53720">
    <property type="entry name" value="ALDH-like"/>
    <property type="match status" value="1"/>
</dbReference>
<dbReference type="InterPro" id="IPR050740">
    <property type="entry name" value="Aldehyde_DH_Superfamily"/>
</dbReference>
<dbReference type="RefSeq" id="WP_110657023.1">
    <property type="nucleotide sequence ID" value="NZ_PDLL01000007.1"/>
</dbReference>